<dbReference type="InterPro" id="IPR000524">
    <property type="entry name" value="Tscrpt_reg_HTH_GntR"/>
</dbReference>
<gene>
    <name evidence="5" type="ORF">FPY71_09790</name>
</gene>
<dbReference type="PRINTS" id="PR00035">
    <property type="entry name" value="HTHGNTR"/>
</dbReference>
<dbReference type="OrthoDB" id="8114900at2"/>
<accession>A0A5B0DYZ7</accession>
<keyword evidence="1" id="KW-0805">Transcription regulation</keyword>
<dbReference type="InterPro" id="IPR011711">
    <property type="entry name" value="GntR_C"/>
</dbReference>
<dbReference type="AlphaFoldDB" id="A0A5B0DYZ7"/>
<evidence type="ECO:0000256" key="3">
    <source>
        <dbReference type="ARBA" id="ARBA00023163"/>
    </source>
</evidence>
<dbReference type="CDD" id="cd07377">
    <property type="entry name" value="WHTH_GntR"/>
    <property type="match status" value="1"/>
</dbReference>
<dbReference type="PANTHER" id="PTHR43537:SF50">
    <property type="entry name" value="TRANSCRIPTIONAL REGULATORY PROTEIN"/>
    <property type="match status" value="1"/>
</dbReference>
<dbReference type="Pfam" id="PF07729">
    <property type="entry name" value="FCD"/>
    <property type="match status" value="1"/>
</dbReference>
<dbReference type="Pfam" id="PF00392">
    <property type="entry name" value="GntR"/>
    <property type="match status" value="1"/>
</dbReference>
<dbReference type="SMART" id="SM00345">
    <property type="entry name" value="HTH_GNTR"/>
    <property type="match status" value="1"/>
</dbReference>
<comment type="caution">
    <text evidence="5">The sequence shown here is derived from an EMBL/GenBank/DDBJ whole genome shotgun (WGS) entry which is preliminary data.</text>
</comment>
<dbReference type="EMBL" id="VTWH01000002">
    <property type="protein sequence ID" value="KAA0970760.1"/>
    <property type="molecule type" value="Genomic_DNA"/>
</dbReference>
<dbReference type="GO" id="GO:0003677">
    <property type="term" value="F:DNA binding"/>
    <property type="evidence" value="ECO:0007669"/>
    <property type="project" value="UniProtKB-KW"/>
</dbReference>
<dbReference type="PROSITE" id="PS50949">
    <property type="entry name" value="HTH_GNTR"/>
    <property type="match status" value="1"/>
</dbReference>
<keyword evidence="3" id="KW-0804">Transcription</keyword>
<dbReference type="SUPFAM" id="SSF48008">
    <property type="entry name" value="GntR ligand-binding domain-like"/>
    <property type="match status" value="1"/>
</dbReference>
<dbReference type="GO" id="GO:0003700">
    <property type="term" value="F:DNA-binding transcription factor activity"/>
    <property type="evidence" value="ECO:0007669"/>
    <property type="project" value="InterPro"/>
</dbReference>
<evidence type="ECO:0000313" key="5">
    <source>
        <dbReference type="EMBL" id="KAA0970760.1"/>
    </source>
</evidence>
<dbReference type="PANTHER" id="PTHR43537">
    <property type="entry name" value="TRANSCRIPTIONAL REGULATOR, GNTR FAMILY"/>
    <property type="match status" value="1"/>
</dbReference>
<reference evidence="5 6" key="1">
    <citation type="submission" date="2019-08" db="EMBL/GenBank/DDBJ databases">
        <title>Aureimonas fodiniaquatilis sp. nov., isolated from a coal mine wastewater.</title>
        <authorList>
            <person name="Kim W."/>
        </authorList>
    </citation>
    <scope>NUCLEOTIDE SEQUENCE [LARGE SCALE GENOMIC DNA]</scope>
    <source>
        <strain evidence="5 6">CAU 1482</strain>
    </source>
</reference>
<evidence type="ECO:0000256" key="1">
    <source>
        <dbReference type="ARBA" id="ARBA00023015"/>
    </source>
</evidence>
<dbReference type="SMART" id="SM00895">
    <property type="entry name" value="FCD"/>
    <property type="match status" value="1"/>
</dbReference>
<dbReference type="InterPro" id="IPR008920">
    <property type="entry name" value="TF_FadR/GntR_C"/>
</dbReference>
<evidence type="ECO:0000313" key="6">
    <source>
        <dbReference type="Proteomes" id="UP000324738"/>
    </source>
</evidence>
<dbReference type="Gene3D" id="1.10.10.10">
    <property type="entry name" value="Winged helix-like DNA-binding domain superfamily/Winged helix DNA-binding domain"/>
    <property type="match status" value="1"/>
</dbReference>
<feature type="domain" description="HTH gntR-type" evidence="4">
    <location>
        <begin position="17"/>
        <end position="84"/>
    </location>
</feature>
<evidence type="ECO:0000256" key="2">
    <source>
        <dbReference type="ARBA" id="ARBA00023125"/>
    </source>
</evidence>
<dbReference type="InterPro" id="IPR036390">
    <property type="entry name" value="WH_DNA-bd_sf"/>
</dbReference>
<dbReference type="Gene3D" id="1.20.120.530">
    <property type="entry name" value="GntR ligand-binding domain-like"/>
    <property type="match status" value="1"/>
</dbReference>
<name>A0A5B0DYZ7_9HYPH</name>
<protein>
    <submittedName>
        <fullName evidence="5">GntR family transcriptional regulator</fullName>
    </submittedName>
</protein>
<keyword evidence="6" id="KW-1185">Reference proteome</keyword>
<keyword evidence="2" id="KW-0238">DNA-binding</keyword>
<dbReference type="Proteomes" id="UP000324738">
    <property type="component" value="Unassembled WGS sequence"/>
</dbReference>
<dbReference type="InterPro" id="IPR036388">
    <property type="entry name" value="WH-like_DNA-bd_sf"/>
</dbReference>
<dbReference type="SUPFAM" id="SSF46785">
    <property type="entry name" value="Winged helix' DNA-binding domain"/>
    <property type="match status" value="1"/>
</dbReference>
<proteinExistence type="predicted"/>
<evidence type="ECO:0000259" key="4">
    <source>
        <dbReference type="PROSITE" id="PS50949"/>
    </source>
</evidence>
<sequence>MQYGGEMSADTLPTEESSLHSEVLNSLRTKIIEGQFNAGERIPERELCETLKISRTPLREAMKVLAAEGLIELLPNRGARVPVLTGQELSDLFDIMGGIESMAGRIACERITDAEVLEIETLHYEMYGHYMRRNLPEYFRCNQAIHSAIVDATRNRALASLHQSYSTRLQRARFAANQSNSYDRWAQAMREHETILDCLKRRDSAALGDVLFCHLRNKSRASDAIAQN</sequence>
<organism evidence="5 6">
    <name type="scientific">Aureimonas fodinaquatilis</name>
    <dbReference type="NCBI Taxonomy" id="2565783"/>
    <lineage>
        <taxon>Bacteria</taxon>
        <taxon>Pseudomonadati</taxon>
        <taxon>Pseudomonadota</taxon>
        <taxon>Alphaproteobacteria</taxon>
        <taxon>Hyphomicrobiales</taxon>
        <taxon>Aurantimonadaceae</taxon>
        <taxon>Aureimonas</taxon>
    </lineage>
</organism>